<evidence type="ECO:0000259" key="2">
    <source>
        <dbReference type="Pfam" id="PF00171"/>
    </source>
</evidence>
<sequence>MTTTETVDTVPTESTRPFFGHVIGNQEIGSIDGATFESVDPWGREPWADVALGTAADADAAVTAARTAFDEGPWPRMGFHERARLIHRLADLIEEHTDELAMADTRDMGKPITQARHDVARSAQNFRFFADHARLSVAETLPMDTGHHTYTRYEAAGVVVAIAPWNFPLMLETWKVAPALAWGNTVVLKPAEDTPTSATILARLAIEAGFPEGVFNVVHGYGPDSVGSALTEDTRVDRITFTGESGTGKVIGKVAAGNLTPVSLELGGKGANIVFADADLDNAVHWSVQAIFRNAGQVCLAGSRLFVAREIYDEFMERFVAAAQALVPADPKTEESAFGPLASQEHYDKVRGYLDSVEDEGGTIATGGAGEGLVIRPTIVTGLPLDAPHVTQEIFGPLVVVHPFDTEAEAVHLANDTPYGLNAMVFTENLHRAHRVSAQLDAGTVWVNCFFIRDLRAPFGGFGDSGVGREGGLFSRDFFTEPKAVVMQISTE</sequence>
<dbReference type="Pfam" id="PF00171">
    <property type="entry name" value="Aldedh"/>
    <property type="match status" value="1"/>
</dbReference>
<dbReference type="InterPro" id="IPR016160">
    <property type="entry name" value="Ald_DH_CS_CYS"/>
</dbReference>
<evidence type="ECO:0000256" key="1">
    <source>
        <dbReference type="ARBA" id="ARBA00023002"/>
    </source>
</evidence>
<dbReference type="InterPro" id="IPR015590">
    <property type="entry name" value="Aldehyde_DH_dom"/>
</dbReference>
<dbReference type="PROSITE" id="PS00070">
    <property type="entry name" value="ALDEHYDE_DEHYDR_CYS"/>
    <property type="match status" value="1"/>
</dbReference>
<keyword evidence="4" id="KW-1185">Reference proteome</keyword>
<dbReference type="SUPFAM" id="SSF53720">
    <property type="entry name" value="ALDH-like"/>
    <property type="match status" value="1"/>
</dbReference>
<evidence type="ECO:0000313" key="3">
    <source>
        <dbReference type="EMBL" id="USQ75862.1"/>
    </source>
</evidence>
<dbReference type="CDD" id="cd07093">
    <property type="entry name" value="ALDH_F8_HMSADH"/>
    <property type="match status" value="1"/>
</dbReference>
<feature type="domain" description="Aldehyde dehydrogenase" evidence="2">
    <location>
        <begin position="34"/>
        <end position="485"/>
    </location>
</feature>
<dbReference type="RefSeq" id="WP_252620378.1">
    <property type="nucleotide sequence ID" value="NZ_CP099490.1"/>
</dbReference>
<accession>A0ABY4YGH7</accession>
<dbReference type="Proteomes" id="UP001056535">
    <property type="component" value="Chromosome"/>
</dbReference>
<protein>
    <submittedName>
        <fullName evidence="3">Aldehyde dehydrogenase</fullName>
    </submittedName>
</protein>
<reference evidence="3" key="1">
    <citation type="submission" date="2022-06" db="EMBL/GenBank/DDBJ databases">
        <title>Ornithinimicrobium JY.X270.</title>
        <authorList>
            <person name="Huang Y."/>
        </authorList>
    </citation>
    <scope>NUCLEOTIDE SEQUENCE</scope>
    <source>
        <strain evidence="3">JY.X270</strain>
    </source>
</reference>
<organism evidence="3 4">
    <name type="scientific">Ornithinimicrobium cryptoxanthini</name>
    <dbReference type="NCBI Taxonomy" id="2934161"/>
    <lineage>
        <taxon>Bacteria</taxon>
        <taxon>Bacillati</taxon>
        <taxon>Actinomycetota</taxon>
        <taxon>Actinomycetes</taxon>
        <taxon>Micrococcales</taxon>
        <taxon>Ornithinimicrobiaceae</taxon>
        <taxon>Ornithinimicrobium</taxon>
    </lineage>
</organism>
<keyword evidence="1" id="KW-0560">Oxidoreductase</keyword>
<dbReference type="Gene3D" id="3.40.605.10">
    <property type="entry name" value="Aldehyde Dehydrogenase, Chain A, domain 1"/>
    <property type="match status" value="1"/>
</dbReference>
<gene>
    <name evidence="3" type="ORF">NF557_14850</name>
</gene>
<evidence type="ECO:0000313" key="4">
    <source>
        <dbReference type="Proteomes" id="UP001056535"/>
    </source>
</evidence>
<dbReference type="EMBL" id="CP099490">
    <property type="protein sequence ID" value="USQ75862.1"/>
    <property type="molecule type" value="Genomic_DNA"/>
</dbReference>
<dbReference type="InterPro" id="IPR016162">
    <property type="entry name" value="Ald_DH_N"/>
</dbReference>
<dbReference type="InterPro" id="IPR016161">
    <property type="entry name" value="Ald_DH/histidinol_DH"/>
</dbReference>
<name>A0ABY4YGH7_9MICO</name>
<dbReference type="Gene3D" id="3.40.309.10">
    <property type="entry name" value="Aldehyde Dehydrogenase, Chain A, domain 2"/>
    <property type="match status" value="1"/>
</dbReference>
<dbReference type="InterPro" id="IPR016163">
    <property type="entry name" value="Ald_DH_C"/>
</dbReference>
<proteinExistence type="predicted"/>
<dbReference type="PANTHER" id="PTHR11699">
    <property type="entry name" value="ALDEHYDE DEHYDROGENASE-RELATED"/>
    <property type="match status" value="1"/>
</dbReference>